<dbReference type="Gene3D" id="3.30.1490.20">
    <property type="entry name" value="ATP-grasp fold, A domain"/>
    <property type="match status" value="1"/>
</dbReference>
<evidence type="ECO:0000256" key="8">
    <source>
        <dbReference type="ARBA" id="ARBA00022741"/>
    </source>
</evidence>
<keyword evidence="6" id="KW-0808">Transferase</keyword>
<comment type="catalytic activity">
    <reaction evidence="13">
        <text>pyruvate + ATP + H2O = phosphoenolpyruvate + AMP + phosphate + 2 H(+)</text>
        <dbReference type="Rhea" id="RHEA:11364"/>
        <dbReference type="ChEBI" id="CHEBI:15361"/>
        <dbReference type="ChEBI" id="CHEBI:15377"/>
        <dbReference type="ChEBI" id="CHEBI:15378"/>
        <dbReference type="ChEBI" id="CHEBI:30616"/>
        <dbReference type="ChEBI" id="CHEBI:43474"/>
        <dbReference type="ChEBI" id="CHEBI:58702"/>
        <dbReference type="ChEBI" id="CHEBI:456215"/>
        <dbReference type="EC" id="2.7.9.2"/>
    </reaction>
</comment>
<dbReference type="GO" id="GO:0006094">
    <property type="term" value="P:gluconeogenesis"/>
    <property type="evidence" value="ECO:0007669"/>
    <property type="project" value="UniProtKB-UniPathway"/>
</dbReference>
<dbReference type="SUPFAM" id="SSF56059">
    <property type="entry name" value="Glutathione synthetase ATP-binding domain-like"/>
    <property type="match status" value="1"/>
</dbReference>
<comment type="cofactor">
    <cofactor evidence="1">
        <name>Mg(2+)</name>
        <dbReference type="ChEBI" id="CHEBI:18420"/>
    </cofactor>
</comment>
<keyword evidence="11" id="KW-0460">Magnesium</keyword>
<dbReference type="PROSITE" id="PS00370">
    <property type="entry name" value="PEP_ENZYMES_PHOS_SITE"/>
    <property type="match status" value="1"/>
</dbReference>
<evidence type="ECO:0000313" key="16">
    <source>
        <dbReference type="EMBL" id="CAB4922030.1"/>
    </source>
</evidence>
<comment type="function">
    <text evidence="2">Catalyzes the phosphorylation of pyruvate to phosphoenolpyruvate.</text>
</comment>
<gene>
    <name evidence="16" type="ORF">UFOPK3519_01982</name>
</gene>
<accession>A0A6J7HXE3</accession>
<dbReference type="Gene3D" id="3.50.30.10">
    <property type="entry name" value="Phosphohistidine domain"/>
    <property type="match status" value="1"/>
</dbReference>
<reference evidence="16" key="1">
    <citation type="submission" date="2020-05" db="EMBL/GenBank/DDBJ databases">
        <authorList>
            <person name="Chiriac C."/>
            <person name="Salcher M."/>
            <person name="Ghai R."/>
            <person name="Kavagutti S V."/>
        </authorList>
    </citation>
    <scope>NUCLEOTIDE SEQUENCE</scope>
</reference>
<evidence type="ECO:0000256" key="11">
    <source>
        <dbReference type="ARBA" id="ARBA00022842"/>
    </source>
</evidence>
<evidence type="ECO:0000256" key="4">
    <source>
        <dbReference type="ARBA" id="ARBA00007837"/>
    </source>
</evidence>
<dbReference type="EMBL" id="CAFBMG010000254">
    <property type="protein sequence ID" value="CAB4922030.1"/>
    <property type="molecule type" value="Genomic_DNA"/>
</dbReference>
<evidence type="ECO:0000256" key="9">
    <source>
        <dbReference type="ARBA" id="ARBA00022777"/>
    </source>
</evidence>
<proteinExistence type="inferred from homology"/>
<dbReference type="Pfam" id="PF01326">
    <property type="entry name" value="PPDK_N"/>
    <property type="match status" value="1"/>
</dbReference>
<evidence type="ECO:0000259" key="15">
    <source>
        <dbReference type="Pfam" id="PF01326"/>
    </source>
</evidence>
<evidence type="ECO:0000256" key="10">
    <source>
        <dbReference type="ARBA" id="ARBA00022840"/>
    </source>
</evidence>
<dbReference type="Pfam" id="PF00391">
    <property type="entry name" value="PEP-utilizers"/>
    <property type="match status" value="1"/>
</dbReference>
<dbReference type="UniPathway" id="UPA00138"/>
<dbReference type="EC" id="2.7.9.2" evidence="5"/>
<dbReference type="InterPro" id="IPR002192">
    <property type="entry name" value="PPDK_AMP/ATP-bd"/>
</dbReference>
<comment type="pathway">
    <text evidence="3">Carbohydrate biosynthesis; gluconeogenesis.</text>
</comment>
<dbReference type="GO" id="GO:0008986">
    <property type="term" value="F:pyruvate, water dikinase activity"/>
    <property type="evidence" value="ECO:0007669"/>
    <property type="project" value="UniProtKB-EC"/>
</dbReference>
<organism evidence="16">
    <name type="scientific">freshwater metagenome</name>
    <dbReference type="NCBI Taxonomy" id="449393"/>
    <lineage>
        <taxon>unclassified sequences</taxon>
        <taxon>metagenomes</taxon>
        <taxon>ecological metagenomes</taxon>
    </lineage>
</organism>
<dbReference type="PANTHER" id="PTHR43030">
    <property type="entry name" value="PHOSPHOENOLPYRUVATE SYNTHASE"/>
    <property type="match status" value="1"/>
</dbReference>
<keyword evidence="8" id="KW-0547">Nucleotide-binding</keyword>
<evidence type="ECO:0000256" key="5">
    <source>
        <dbReference type="ARBA" id="ARBA00011996"/>
    </source>
</evidence>
<dbReference type="PANTHER" id="PTHR43030:SF1">
    <property type="entry name" value="PHOSPHOENOLPYRUVATE SYNTHASE"/>
    <property type="match status" value="1"/>
</dbReference>
<evidence type="ECO:0000259" key="14">
    <source>
        <dbReference type="Pfam" id="PF00391"/>
    </source>
</evidence>
<keyword evidence="9" id="KW-0418">Kinase</keyword>
<keyword evidence="10" id="KW-0067">ATP-binding</keyword>
<evidence type="ECO:0000256" key="7">
    <source>
        <dbReference type="ARBA" id="ARBA00022723"/>
    </source>
</evidence>
<comment type="similarity">
    <text evidence="4">Belongs to the PEP-utilizing enzyme family.</text>
</comment>
<feature type="domain" description="PEP-utilising enzyme mobile" evidence="14">
    <location>
        <begin position="426"/>
        <end position="497"/>
    </location>
</feature>
<dbReference type="InterPro" id="IPR013815">
    <property type="entry name" value="ATP_grasp_subdomain_1"/>
</dbReference>
<evidence type="ECO:0000256" key="13">
    <source>
        <dbReference type="ARBA" id="ARBA00047700"/>
    </source>
</evidence>
<dbReference type="InterPro" id="IPR006319">
    <property type="entry name" value="PEP_synth"/>
</dbReference>
<name>A0A6J7HXE3_9ZZZZ</name>
<dbReference type="SUPFAM" id="SSF52009">
    <property type="entry name" value="Phosphohistidine domain"/>
    <property type="match status" value="1"/>
</dbReference>
<evidence type="ECO:0000256" key="12">
    <source>
        <dbReference type="ARBA" id="ARBA00033470"/>
    </source>
</evidence>
<evidence type="ECO:0000256" key="3">
    <source>
        <dbReference type="ARBA" id="ARBA00004742"/>
    </source>
</evidence>
<dbReference type="InterPro" id="IPR008279">
    <property type="entry name" value="PEP-util_enz_mobile_dom"/>
</dbReference>
<feature type="domain" description="Pyruvate phosphate dikinase AMP/ATP-binding" evidence="15">
    <location>
        <begin position="73"/>
        <end position="386"/>
    </location>
</feature>
<dbReference type="InterPro" id="IPR018274">
    <property type="entry name" value="PEP_util_AS"/>
</dbReference>
<dbReference type="AlphaFoldDB" id="A0A6J7HXE3"/>
<dbReference type="Gene3D" id="3.30.470.20">
    <property type="entry name" value="ATP-grasp fold, B domain"/>
    <property type="match status" value="1"/>
</dbReference>
<dbReference type="InterPro" id="IPR036637">
    <property type="entry name" value="Phosphohistidine_dom_sf"/>
</dbReference>
<sequence>MSATGELILWMDTPEALLRQVVGSKASALARVARVGSFPSGNPPQSGQRHRLGTQDISGLEDAQEASSFAFPTIPTPLGFVISAAACSELLGQESVAVPLSDCFRALDAGHIRPEELATQAQSLLDKAVFSARFLSQLEMAVTKLQLEGGEETLLAVRSSAISEDLVGASFAGQYESVLAVTGLDEVIRSYRLVVASLFSARAIAYHKSLETDPQANLMAVAVQRMVRSDLGASGVLLSSDPDLQGRQRTSGKYSDIAQAGTTEVATIEACWGMGDALVDGLIIPERYEVLNGAFDEEKKPRVAVFAQPQLLKSNGSGELVATTELERSTQVLDMDQILLLTTWGRVLAQNFGHAVELEWAVDGITDQILLVQVRPFSQRESAGSDSPEDSASNPLLLLGTGVGIGSGAIESRVCVLTDPLDAEAFREGDVIVTRNTDPSWLPLMLEASALVTEHGGRTSHAAILSRELGLLCVVGCADATTKLLDVQRVRVACEHGLGTITRADDSPT</sequence>
<dbReference type="GO" id="GO:0005524">
    <property type="term" value="F:ATP binding"/>
    <property type="evidence" value="ECO:0007669"/>
    <property type="project" value="UniProtKB-KW"/>
</dbReference>
<evidence type="ECO:0000256" key="2">
    <source>
        <dbReference type="ARBA" id="ARBA00002988"/>
    </source>
</evidence>
<evidence type="ECO:0000256" key="1">
    <source>
        <dbReference type="ARBA" id="ARBA00001946"/>
    </source>
</evidence>
<protein>
    <recommendedName>
        <fullName evidence="5">pyruvate, water dikinase</fullName>
        <ecNumber evidence="5">2.7.9.2</ecNumber>
    </recommendedName>
    <alternativeName>
        <fullName evidence="12">Pyruvate, water dikinase</fullName>
    </alternativeName>
</protein>
<evidence type="ECO:0000256" key="6">
    <source>
        <dbReference type="ARBA" id="ARBA00022679"/>
    </source>
</evidence>
<dbReference type="GO" id="GO:0046872">
    <property type="term" value="F:metal ion binding"/>
    <property type="evidence" value="ECO:0007669"/>
    <property type="project" value="UniProtKB-KW"/>
</dbReference>
<keyword evidence="7" id="KW-0479">Metal-binding</keyword>